<organism evidence="2 3">
    <name type="scientific">Azospirillum oryzae</name>
    <dbReference type="NCBI Taxonomy" id="286727"/>
    <lineage>
        <taxon>Bacteria</taxon>
        <taxon>Pseudomonadati</taxon>
        <taxon>Pseudomonadota</taxon>
        <taxon>Alphaproteobacteria</taxon>
        <taxon>Rhodospirillales</taxon>
        <taxon>Azospirillaceae</taxon>
        <taxon>Azospirillum</taxon>
    </lineage>
</organism>
<protein>
    <submittedName>
        <fullName evidence="2">SEC-C domain-containing protein</fullName>
    </submittedName>
</protein>
<dbReference type="EMBL" id="CP054621">
    <property type="protein sequence ID" value="QKS54390.1"/>
    <property type="molecule type" value="Genomic_DNA"/>
</dbReference>
<dbReference type="NCBIfam" id="NF002449">
    <property type="entry name" value="PRK01617.1"/>
    <property type="match status" value="1"/>
</dbReference>
<geneLocation type="plasmid" evidence="2 3">
    <name>unnamed6</name>
</geneLocation>
<keyword evidence="2" id="KW-0614">Plasmid</keyword>
<dbReference type="SUPFAM" id="SSF103642">
    <property type="entry name" value="Sec-C motif"/>
    <property type="match status" value="1"/>
</dbReference>
<evidence type="ECO:0000313" key="3">
    <source>
        <dbReference type="Proteomes" id="UP000509702"/>
    </source>
</evidence>
<dbReference type="Pfam" id="PF02810">
    <property type="entry name" value="SEC-C"/>
    <property type="match status" value="2"/>
</dbReference>
<dbReference type="PANTHER" id="PTHR33747:SF1">
    <property type="entry name" value="ADENYLATE CYCLASE-ASSOCIATED CAP C-TERMINAL DOMAIN-CONTAINING PROTEIN"/>
    <property type="match status" value="1"/>
</dbReference>
<dbReference type="PANTHER" id="PTHR33747">
    <property type="entry name" value="UPF0225 PROTEIN SCO1677"/>
    <property type="match status" value="1"/>
</dbReference>
<sequence>MKSACPCGSGVEFDRCCGPILAGQPAPSAEALMRSRYTAFVRHDIDHIERSCAPETHAAFSRADAERVAEECEWGPLIVMKAEETGDDGMVEFFLTFRRDGEEWPLHERSRFRRIDGRWLYVDSVLNPKDPPRRVVKVGRNDPCPCGSGRKHKACCGR</sequence>
<dbReference type="Gene3D" id="3.10.450.50">
    <property type="match status" value="1"/>
</dbReference>
<dbReference type="RefSeq" id="WP_149201560.1">
    <property type="nucleotide sequence ID" value="NZ_BSOV01000011.1"/>
</dbReference>
<proteinExistence type="predicted"/>
<dbReference type="Proteomes" id="UP000509702">
    <property type="component" value="Plasmid unnamed6"/>
</dbReference>
<gene>
    <name evidence="2" type="ORF">HUE56_28510</name>
</gene>
<evidence type="ECO:0000313" key="2">
    <source>
        <dbReference type="EMBL" id="QKS54390.1"/>
    </source>
</evidence>
<feature type="domain" description="YchJ-like middle NTF2-like" evidence="1">
    <location>
        <begin position="28"/>
        <end position="124"/>
    </location>
</feature>
<accession>A0A6N1AS20</accession>
<dbReference type="SUPFAM" id="SSF54427">
    <property type="entry name" value="NTF2-like"/>
    <property type="match status" value="1"/>
</dbReference>
<reference evidence="2 3" key="1">
    <citation type="submission" date="2020-06" db="EMBL/GenBank/DDBJ databases">
        <title>Complete genome of Azosprillum oryzae KACC14407.</title>
        <authorList>
            <person name="Kim M."/>
            <person name="Park Y.-J."/>
            <person name="Shin J.-H."/>
        </authorList>
    </citation>
    <scope>NUCLEOTIDE SEQUENCE [LARGE SCALE GENOMIC DNA]</scope>
    <source>
        <strain evidence="2 3">KACC 14407</strain>
        <plasmid evidence="2 3">unnamed6</plasmid>
    </source>
</reference>
<evidence type="ECO:0000259" key="1">
    <source>
        <dbReference type="Pfam" id="PF17775"/>
    </source>
</evidence>
<dbReference type="InterPro" id="IPR032710">
    <property type="entry name" value="NTF2-like_dom_sf"/>
</dbReference>
<dbReference type="InterPro" id="IPR004027">
    <property type="entry name" value="SEC_C_motif"/>
</dbReference>
<keyword evidence="3" id="KW-1185">Reference proteome</keyword>
<dbReference type="Pfam" id="PF17775">
    <property type="entry name" value="YchJ_M-like"/>
    <property type="match status" value="1"/>
</dbReference>
<dbReference type="AlphaFoldDB" id="A0A6N1AS20"/>
<dbReference type="InterPro" id="IPR048469">
    <property type="entry name" value="YchJ-like_M"/>
</dbReference>
<dbReference type="OrthoDB" id="21421at2"/>
<name>A0A6N1AS20_9PROT</name>
<dbReference type="KEGG" id="aoz:HUE56_28510"/>